<protein>
    <submittedName>
        <fullName evidence="1">Uncharacterized protein</fullName>
    </submittedName>
</protein>
<comment type="caution">
    <text evidence="1">The sequence shown here is derived from an EMBL/GenBank/DDBJ whole genome shotgun (WGS) entry which is preliminary data.</text>
</comment>
<dbReference type="AlphaFoldDB" id="A0A8X6GVH6"/>
<dbReference type="EMBL" id="BMAO01036321">
    <property type="protein sequence ID" value="GFR09830.1"/>
    <property type="molecule type" value="Genomic_DNA"/>
</dbReference>
<accession>A0A8X6GVH6</accession>
<evidence type="ECO:0000313" key="1">
    <source>
        <dbReference type="EMBL" id="GFR09830.1"/>
    </source>
</evidence>
<dbReference type="Proteomes" id="UP000887116">
    <property type="component" value="Unassembled WGS sequence"/>
</dbReference>
<keyword evidence="2" id="KW-1185">Reference proteome</keyword>
<name>A0A8X6GVH6_TRICU</name>
<proteinExistence type="predicted"/>
<organism evidence="1 2">
    <name type="scientific">Trichonephila clavata</name>
    <name type="common">Joro spider</name>
    <name type="synonym">Nephila clavata</name>
    <dbReference type="NCBI Taxonomy" id="2740835"/>
    <lineage>
        <taxon>Eukaryota</taxon>
        <taxon>Metazoa</taxon>
        <taxon>Ecdysozoa</taxon>
        <taxon>Arthropoda</taxon>
        <taxon>Chelicerata</taxon>
        <taxon>Arachnida</taxon>
        <taxon>Araneae</taxon>
        <taxon>Araneomorphae</taxon>
        <taxon>Entelegynae</taxon>
        <taxon>Araneoidea</taxon>
        <taxon>Nephilidae</taxon>
        <taxon>Trichonephila</taxon>
    </lineage>
</organism>
<sequence length="69" mass="7310">MGLCSGTGYITSTNVALSPSVPHLGTRGNPWLSKDPSPFPSTSELLDYAPVFQHSLLLNGGFFADEEAL</sequence>
<gene>
    <name evidence="1" type="ORF">TNCT_66721</name>
</gene>
<evidence type="ECO:0000313" key="2">
    <source>
        <dbReference type="Proteomes" id="UP000887116"/>
    </source>
</evidence>
<reference evidence="1" key="1">
    <citation type="submission" date="2020-07" db="EMBL/GenBank/DDBJ databases">
        <title>Multicomponent nature underlies the extraordinary mechanical properties of spider dragline silk.</title>
        <authorList>
            <person name="Kono N."/>
            <person name="Nakamura H."/>
            <person name="Mori M."/>
            <person name="Yoshida Y."/>
            <person name="Ohtoshi R."/>
            <person name="Malay A.D."/>
            <person name="Moran D.A.P."/>
            <person name="Tomita M."/>
            <person name="Numata K."/>
            <person name="Arakawa K."/>
        </authorList>
    </citation>
    <scope>NUCLEOTIDE SEQUENCE</scope>
</reference>